<evidence type="ECO:0000313" key="2">
    <source>
        <dbReference type="Proteomes" id="UP000198921"/>
    </source>
</evidence>
<name>A0A1H3Q3I9_9ACTN</name>
<proteinExistence type="predicted"/>
<organism evidence="1 2">
    <name type="scientific">Geodermatophilus africanus</name>
    <dbReference type="NCBI Taxonomy" id="1137993"/>
    <lineage>
        <taxon>Bacteria</taxon>
        <taxon>Bacillati</taxon>
        <taxon>Actinomycetota</taxon>
        <taxon>Actinomycetes</taxon>
        <taxon>Geodermatophilales</taxon>
        <taxon>Geodermatophilaceae</taxon>
        <taxon>Geodermatophilus</taxon>
    </lineage>
</organism>
<reference evidence="2" key="1">
    <citation type="submission" date="2016-10" db="EMBL/GenBank/DDBJ databases">
        <authorList>
            <person name="Varghese N."/>
            <person name="Submissions S."/>
        </authorList>
    </citation>
    <scope>NUCLEOTIDE SEQUENCE [LARGE SCALE GENOMIC DNA]</scope>
    <source>
        <strain evidence="2">DSM 45422</strain>
    </source>
</reference>
<protein>
    <submittedName>
        <fullName evidence="1">Uncharacterized protein</fullName>
    </submittedName>
</protein>
<sequence>MVFRGNRATCVAGSAPTNRVVVSCACSYRAVEYCDFAPAPRCTLEYHGRKSSTARRTASDAAVVAAVSRST</sequence>
<dbReference type="Proteomes" id="UP000198921">
    <property type="component" value="Unassembled WGS sequence"/>
</dbReference>
<dbReference type="STRING" id="1137993.SAMN05660209_04602"/>
<gene>
    <name evidence="1" type="ORF">SAMN05660209_04602</name>
</gene>
<dbReference type="AlphaFoldDB" id="A0A1H3Q3I9"/>
<keyword evidence="2" id="KW-1185">Reference proteome</keyword>
<accession>A0A1H3Q3I9</accession>
<dbReference type="EMBL" id="FNOT01000019">
    <property type="protein sequence ID" value="SDZ07810.1"/>
    <property type="molecule type" value="Genomic_DNA"/>
</dbReference>
<evidence type="ECO:0000313" key="1">
    <source>
        <dbReference type="EMBL" id="SDZ07810.1"/>
    </source>
</evidence>